<gene>
    <name evidence="1" type="ORF">J2Z48_001569</name>
</gene>
<organism evidence="1 2">
    <name type="scientific">Croceifilum oryzae</name>
    <dbReference type="NCBI Taxonomy" id="1553429"/>
    <lineage>
        <taxon>Bacteria</taxon>
        <taxon>Bacillati</taxon>
        <taxon>Bacillota</taxon>
        <taxon>Bacilli</taxon>
        <taxon>Bacillales</taxon>
        <taxon>Thermoactinomycetaceae</taxon>
        <taxon>Croceifilum</taxon>
    </lineage>
</organism>
<keyword evidence="1" id="KW-0255">Endonuclease</keyword>
<dbReference type="GO" id="GO:0004519">
    <property type="term" value="F:endonuclease activity"/>
    <property type="evidence" value="ECO:0007669"/>
    <property type="project" value="UniProtKB-KW"/>
</dbReference>
<dbReference type="Proteomes" id="UP001238450">
    <property type="component" value="Unassembled WGS sequence"/>
</dbReference>
<proteinExistence type="predicted"/>
<dbReference type="EMBL" id="JAUSUV010000006">
    <property type="protein sequence ID" value="MDQ0417396.1"/>
    <property type="molecule type" value="Genomic_DNA"/>
</dbReference>
<protein>
    <submittedName>
        <fullName evidence="1">5-methylcytosine-specific restriction endonuclease McrA</fullName>
    </submittedName>
</protein>
<evidence type="ECO:0000313" key="1">
    <source>
        <dbReference type="EMBL" id="MDQ0417396.1"/>
    </source>
</evidence>
<evidence type="ECO:0000313" key="2">
    <source>
        <dbReference type="Proteomes" id="UP001238450"/>
    </source>
</evidence>
<dbReference type="AlphaFoldDB" id="A0AAJ1TJR6"/>
<name>A0AAJ1TJR6_9BACL</name>
<keyword evidence="1" id="KW-0378">Hydrolase</keyword>
<keyword evidence="1" id="KW-0540">Nuclease</keyword>
<sequence>MNKQFYKTTAWRKCRDAFFIFKQGLCERCSEPGKIVHHKVYLTEENMHDPEVTLSFASMCYLSSA</sequence>
<accession>A0AAJ1TJR6</accession>
<comment type="caution">
    <text evidence="1">The sequence shown here is derived from an EMBL/GenBank/DDBJ whole genome shotgun (WGS) entry which is preliminary data.</text>
</comment>
<reference evidence="1 2" key="1">
    <citation type="submission" date="2023-07" db="EMBL/GenBank/DDBJ databases">
        <title>Genomic Encyclopedia of Type Strains, Phase IV (KMG-IV): sequencing the most valuable type-strain genomes for metagenomic binning, comparative biology and taxonomic classification.</title>
        <authorList>
            <person name="Goeker M."/>
        </authorList>
    </citation>
    <scope>NUCLEOTIDE SEQUENCE [LARGE SCALE GENOMIC DNA]</scope>
    <source>
        <strain evidence="1 2">DSM 46876</strain>
    </source>
</reference>
<keyword evidence="2" id="KW-1185">Reference proteome</keyword>